<accession>C1ED67</accession>
<evidence type="ECO:0000313" key="8">
    <source>
        <dbReference type="Proteomes" id="UP000002009"/>
    </source>
</evidence>
<feature type="transmembrane region" description="Helical" evidence="6">
    <location>
        <begin position="285"/>
        <end position="302"/>
    </location>
</feature>
<dbReference type="GeneID" id="8246307"/>
<feature type="transmembrane region" description="Helical" evidence="6">
    <location>
        <begin position="179"/>
        <end position="200"/>
    </location>
</feature>
<organism evidence="7 8">
    <name type="scientific">Micromonas commoda (strain RCC299 / NOUM17 / CCMP2709)</name>
    <name type="common">Picoplanktonic green alga</name>
    <dbReference type="NCBI Taxonomy" id="296587"/>
    <lineage>
        <taxon>Eukaryota</taxon>
        <taxon>Viridiplantae</taxon>
        <taxon>Chlorophyta</taxon>
        <taxon>Mamiellophyceae</taxon>
        <taxon>Mamiellales</taxon>
        <taxon>Mamiellaceae</taxon>
        <taxon>Micromonas</taxon>
    </lineage>
</organism>
<dbReference type="OMA" id="WANTEHL"/>
<feature type="transmembrane region" description="Helical" evidence="6">
    <location>
        <begin position="235"/>
        <end position="257"/>
    </location>
</feature>
<comment type="similarity">
    <text evidence="2 6">Belongs to the multi antimicrobial extrusion (MATE) (TC 2.A.66.1) family.</text>
</comment>
<proteinExistence type="inferred from homology"/>
<dbReference type="CDD" id="cd13132">
    <property type="entry name" value="MATE_eukaryotic"/>
    <property type="match status" value="1"/>
</dbReference>
<evidence type="ECO:0000256" key="3">
    <source>
        <dbReference type="ARBA" id="ARBA00022692"/>
    </source>
</evidence>
<evidence type="ECO:0000256" key="5">
    <source>
        <dbReference type="ARBA" id="ARBA00023136"/>
    </source>
</evidence>
<comment type="subcellular location">
    <subcellularLocation>
        <location evidence="1">Membrane</location>
        <topology evidence="1">Multi-pass membrane protein</topology>
    </subcellularLocation>
</comment>
<name>C1ED67_MICCC</name>
<feature type="transmembrane region" description="Helical" evidence="6">
    <location>
        <begin position="365"/>
        <end position="384"/>
    </location>
</feature>
<dbReference type="Proteomes" id="UP000002009">
    <property type="component" value="Chromosome 9"/>
</dbReference>
<dbReference type="Pfam" id="PF01554">
    <property type="entry name" value="MatE"/>
    <property type="match status" value="2"/>
</dbReference>
<protein>
    <recommendedName>
        <fullName evidence="6">Protein DETOXIFICATION</fullName>
    </recommendedName>
    <alternativeName>
        <fullName evidence="6">Multidrug and toxic compound extrusion protein</fullName>
    </alternativeName>
</protein>
<dbReference type="FunCoup" id="C1ED67">
    <property type="interactions" value="538"/>
</dbReference>
<dbReference type="AlphaFoldDB" id="C1ED67"/>
<dbReference type="GO" id="GO:0016020">
    <property type="term" value="C:membrane"/>
    <property type="evidence" value="ECO:0007669"/>
    <property type="project" value="UniProtKB-SubCell"/>
</dbReference>
<feature type="transmembrane region" description="Helical" evidence="6">
    <location>
        <begin position="209"/>
        <end position="229"/>
    </location>
</feature>
<dbReference type="GO" id="GO:0015297">
    <property type="term" value="F:antiporter activity"/>
    <property type="evidence" value="ECO:0007669"/>
    <property type="project" value="InterPro"/>
</dbReference>
<feature type="transmembrane region" description="Helical" evidence="6">
    <location>
        <begin position="462"/>
        <end position="485"/>
    </location>
</feature>
<feature type="transmembrane region" description="Helical" evidence="6">
    <location>
        <begin position="322"/>
        <end position="344"/>
    </location>
</feature>
<feature type="transmembrane region" description="Helical" evidence="6">
    <location>
        <begin position="404"/>
        <end position="426"/>
    </location>
</feature>
<evidence type="ECO:0000256" key="4">
    <source>
        <dbReference type="ARBA" id="ARBA00022989"/>
    </source>
</evidence>
<evidence type="ECO:0000256" key="1">
    <source>
        <dbReference type="ARBA" id="ARBA00004141"/>
    </source>
</evidence>
<evidence type="ECO:0000313" key="7">
    <source>
        <dbReference type="EMBL" id="ACO65386.1"/>
    </source>
</evidence>
<dbReference type="InterPro" id="IPR045069">
    <property type="entry name" value="MATE_euk"/>
</dbReference>
<evidence type="ECO:0000256" key="2">
    <source>
        <dbReference type="ARBA" id="ARBA00010199"/>
    </source>
</evidence>
<dbReference type="OrthoDB" id="2126698at2759"/>
<keyword evidence="8" id="KW-1185">Reference proteome</keyword>
<gene>
    <name evidence="7" type="ORF">MICPUN_50445</name>
</gene>
<dbReference type="eggNOG" id="KOG1347">
    <property type="taxonomic scope" value="Eukaryota"/>
</dbReference>
<dbReference type="NCBIfam" id="TIGR00797">
    <property type="entry name" value="matE"/>
    <property type="match status" value="1"/>
</dbReference>
<sequence>MGAPLSKDGYEEVQRWDDDGEGLFDAGDVKAVSGTGAMSPAARENAATELGGFVGEARNQAGLALPVSLSMVCNRVMSLTSVAFVGRLGPVPLAAAALATTLGNVTGNSIMVGLASAVSTLGGQAFGAGSYPTLGFVLQRAIIILTLAAVPISLAWWCSEGILRILGQDHDLAKASASYIRALIPGLFFYAWNVCLTAYLQSQRITRPAALAGVVAAVMHFPANVVFIHTLGLGYVGAGLATSWSNGVVLCLNVLYASRFKKDEPGRETWPGFSVRAATTEWRPFLRLALPGILMMSEWWASEANILLAGLLPDPEYNVAAVSIFQVTNALAFMVPVGFSVAVSTRCANELGARRPAHARFASRVAFSLILAVEFIVSALLLAVKKHWGRLYTNDERIVRLVSALLVPLAVYTFFDGMLCVATGVIKACGRQWIAGPVVFFSYYVVGIPLACWLSFGSPDIGAMGLVVGGTVGTIIHSVIILVLVHNTDWIGEVTRALERVEANSFGRKDAGGADTDAEALLPDVCAEVELEDMKKKSADN</sequence>
<evidence type="ECO:0000256" key="6">
    <source>
        <dbReference type="RuleBase" id="RU004914"/>
    </source>
</evidence>
<keyword evidence="4 6" id="KW-1133">Transmembrane helix</keyword>
<dbReference type="GO" id="GO:0042910">
    <property type="term" value="F:xenobiotic transmembrane transporter activity"/>
    <property type="evidence" value="ECO:0007669"/>
    <property type="project" value="InterPro"/>
</dbReference>
<dbReference type="PANTHER" id="PTHR11206">
    <property type="entry name" value="MULTIDRUG RESISTANCE PROTEIN"/>
    <property type="match status" value="1"/>
</dbReference>
<keyword evidence="5 6" id="KW-0472">Membrane</keyword>
<dbReference type="RefSeq" id="XP_002504128.1">
    <property type="nucleotide sequence ID" value="XM_002504082.1"/>
</dbReference>
<dbReference type="InParanoid" id="C1ED67"/>
<keyword evidence="3 6" id="KW-0812">Transmembrane</keyword>
<feature type="transmembrane region" description="Helical" evidence="6">
    <location>
        <begin position="141"/>
        <end position="159"/>
    </location>
</feature>
<dbReference type="InterPro" id="IPR002528">
    <property type="entry name" value="MATE_fam"/>
</dbReference>
<reference evidence="7 8" key="1">
    <citation type="journal article" date="2009" name="Science">
        <title>Green evolution and dynamic adaptations revealed by genomes of the marine picoeukaryotes Micromonas.</title>
        <authorList>
            <person name="Worden A.Z."/>
            <person name="Lee J.H."/>
            <person name="Mock T."/>
            <person name="Rouze P."/>
            <person name="Simmons M.P."/>
            <person name="Aerts A.L."/>
            <person name="Allen A.E."/>
            <person name="Cuvelier M.L."/>
            <person name="Derelle E."/>
            <person name="Everett M.V."/>
            <person name="Foulon E."/>
            <person name="Grimwood J."/>
            <person name="Gundlach H."/>
            <person name="Henrissat B."/>
            <person name="Napoli C."/>
            <person name="McDonald S.M."/>
            <person name="Parker M.S."/>
            <person name="Rombauts S."/>
            <person name="Salamov A."/>
            <person name="Von Dassow P."/>
            <person name="Badger J.H."/>
            <person name="Coutinho P.M."/>
            <person name="Demir E."/>
            <person name="Dubchak I."/>
            <person name="Gentemann C."/>
            <person name="Eikrem W."/>
            <person name="Gready J.E."/>
            <person name="John U."/>
            <person name="Lanier W."/>
            <person name="Lindquist E.A."/>
            <person name="Lucas S."/>
            <person name="Mayer K.F."/>
            <person name="Moreau H."/>
            <person name="Not F."/>
            <person name="Otillar R."/>
            <person name="Panaud O."/>
            <person name="Pangilinan J."/>
            <person name="Paulsen I."/>
            <person name="Piegu B."/>
            <person name="Poliakov A."/>
            <person name="Robbens S."/>
            <person name="Schmutz J."/>
            <person name="Toulza E."/>
            <person name="Wyss T."/>
            <person name="Zelensky A."/>
            <person name="Zhou K."/>
            <person name="Armbrust E.V."/>
            <person name="Bhattacharya D."/>
            <person name="Goodenough U.W."/>
            <person name="Van de Peer Y."/>
            <person name="Grigoriev I.V."/>
        </authorList>
    </citation>
    <scope>NUCLEOTIDE SEQUENCE [LARGE SCALE GENOMIC DNA]</scope>
    <source>
        <strain evidence="8">RCC299 / NOUM17</strain>
    </source>
</reference>
<feature type="transmembrane region" description="Helical" evidence="6">
    <location>
        <begin position="433"/>
        <end position="456"/>
    </location>
</feature>
<dbReference type="KEGG" id="mis:MICPUN_50445"/>
<dbReference type="EMBL" id="CP001329">
    <property type="protein sequence ID" value="ACO65386.1"/>
    <property type="molecule type" value="Genomic_DNA"/>
</dbReference>
<dbReference type="GO" id="GO:1990961">
    <property type="term" value="P:xenobiotic detoxification by transmembrane export across the plasma membrane"/>
    <property type="evidence" value="ECO:0007669"/>
    <property type="project" value="InterPro"/>
</dbReference>